<evidence type="ECO:0000313" key="6">
    <source>
        <dbReference type="Proteomes" id="UP000237438"/>
    </source>
</evidence>
<dbReference type="GO" id="GO:0005829">
    <property type="term" value="C:cytosol"/>
    <property type="evidence" value="ECO:0007669"/>
    <property type="project" value="TreeGrafter"/>
</dbReference>
<dbReference type="SUPFAM" id="SSF55821">
    <property type="entry name" value="YrdC/RibB"/>
    <property type="match status" value="1"/>
</dbReference>
<accession>A0A2S4PRC6</accession>
<gene>
    <name evidence="5" type="ORF">EPUL_002072</name>
</gene>
<dbReference type="STRING" id="225359.A0A2S4PRC6"/>
<dbReference type="Pfam" id="PF00926">
    <property type="entry name" value="DHBP_synthase"/>
    <property type="match status" value="1"/>
</dbReference>
<comment type="pathway">
    <text evidence="1">Cofactor biosynthesis; riboflavin biosynthesis; 2-hydroxy-3-oxobutyl phosphate from D-ribulose 5-phosphate: step 1/1.</text>
</comment>
<proteinExistence type="predicted"/>
<organism evidence="5 6">
    <name type="scientific">Erysiphe pulchra</name>
    <dbReference type="NCBI Taxonomy" id="225359"/>
    <lineage>
        <taxon>Eukaryota</taxon>
        <taxon>Fungi</taxon>
        <taxon>Dikarya</taxon>
        <taxon>Ascomycota</taxon>
        <taxon>Pezizomycotina</taxon>
        <taxon>Leotiomycetes</taxon>
        <taxon>Erysiphales</taxon>
        <taxon>Erysiphaceae</taxon>
        <taxon>Erysiphe</taxon>
    </lineage>
</organism>
<keyword evidence="4" id="KW-0479">Metal-binding</keyword>
<evidence type="ECO:0000256" key="2">
    <source>
        <dbReference type="ARBA" id="ARBA00012153"/>
    </source>
</evidence>
<dbReference type="OrthoDB" id="60371at2759"/>
<dbReference type="InterPro" id="IPR017945">
    <property type="entry name" value="DHBP_synth_RibB-like_a/b_dom"/>
</dbReference>
<dbReference type="Gene3D" id="3.90.870.10">
    <property type="entry name" value="DHBP synthase"/>
    <property type="match status" value="1"/>
</dbReference>
<dbReference type="InterPro" id="IPR000422">
    <property type="entry name" value="DHBP_synthase_RibB"/>
</dbReference>
<dbReference type="EC" id="4.1.99.12" evidence="2"/>
<reference evidence="5 6" key="1">
    <citation type="submission" date="2017-10" db="EMBL/GenBank/DDBJ databases">
        <title>Development of genomic resources for the powdery mildew, Erysiphe pulchra.</title>
        <authorList>
            <person name="Wadl P.A."/>
            <person name="Mack B.M."/>
            <person name="Moore G."/>
            <person name="Beltz S.B."/>
        </authorList>
    </citation>
    <scope>NUCLEOTIDE SEQUENCE [LARGE SCALE GENOMIC DNA]</scope>
    <source>
        <strain evidence="5">Cflorida</strain>
    </source>
</reference>
<dbReference type="GO" id="GO:0046872">
    <property type="term" value="F:metal ion binding"/>
    <property type="evidence" value="ECO:0007669"/>
    <property type="project" value="UniProtKB-KW"/>
</dbReference>
<dbReference type="EMBL" id="PEDP01000955">
    <property type="protein sequence ID" value="POS84566.1"/>
    <property type="molecule type" value="Genomic_DNA"/>
</dbReference>
<dbReference type="GO" id="GO:0005758">
    <property type="term" value="C:mitochondrial intermembrane space"/>
    <property type="evidence" value="ECO:0007669"/>
    <property type="project" value="TreeGrafter"/>
</dbReference>
<evidence type="ECO:0000313" key="5">
    <source>
        <dbReference type="EMBL" id="POS84566.1"/>
    </source>
</evidence>
<dbReference type="PANTHER" id="PTHR21327">
    <property type="entry name" value="GTP CYCLOHYDROLASE II-RELATED"/>
    <property type="match status" value="1"/>
</dbReference>
<dbReference type="AlphaFoldDB" id="A0A2S4PRC6"/>
<evidence type="ECO:0000256" key="4">
    <source>
        <dbReference type="ARBA" id="ARBA00022723"/>
    </source>
</evidence>
<name>A0A2S4PRC6_9PEZI</name>
<keyword evidence="3" id="KW-0686">Riboflavin biosynthesis</keyword>
<dbReference type="UniPathway" id="UPA00275"/>
<protein>
    <recommendedName>
        <fullName evidence="2">3,4-dihydroxy-2-butanone-4-phosphate synthase</fullName>
        <ecNumber evidence="2">4.1.99.12</ecNumber>
    </recommendedName>
</protein>
<dbReference type="Proteomes" id="UP000237438">
    <property type="component" value="Unassembled WGS sequence"/>
</dbReference>
<sequence length="175" mass="19383">MPYLNTNIYIFIQDNGLNLNQLISPKLMVTVDANHPSITTGISAHDRALTCTLLASCTAAIASESKNDKISKVSLFRRPGHVFPLRAQQGLTRKRRGHTEAVLEFCRLANLPMVGVISELVDGGVEVEGKAERKEPGMLRGEECLKFGKKWGLMCCSIEDLVNWIEKNEGDLEKT</sequence>
<evidence type="ECO:0000256" key="3">
    <source>
        <dbReference type="ARBA" id="ARBA00022619"/>
    </source>
</evidence>
<dbReference type="GO" id="GO:0008686">
    <property type="term" value="F:3,4-dihydroxy-2-butanone-4-phosphate synthase activity"/>
    <property type="evidence" value="ECO:0007669"/>
    <property type="project" value="UniProtKB-EC"/>
</dbReference>
<keyword evidence="6" id="KW-1185">Reference proteome</keyword>
<comment type="caution">
    <text evidence="5">The sequence shown here is derived from an EMBL/GenBank/DDBJ whole genome shotgun (WGS) entry which is preliminary data.</text>
</comment>
<evidence type="ECO:0000256" key="1">
    <source>
        <dbReference type="ARBA" id="ARBA00004904"/>
    </source>
</evidence>
<dbReference type="PANTHER" id="PTHR21327:SF18">
    <property type="entry name" value="3,4-DIHYDROXY-2-BUTANONE 4-PHOSPHATE SYNTHASE"/>
    <property type="match status" value="1"/>
</dbReference>
<dbReference type="GO" id="GO:0009231">
    <property type="term" value="P:riboflavin biosynthetic process"/>
    <property type="evidence" value="ECO:0007669"/>
    <property type="project" value="UniProtKB-UniPathway"/>
</dbReference>